<organism evidence="1 2">
    <name type="scientific">Marinomonas transparens</name>
    <dbReference type="NCBI Taxonomy" id="2795388"/>
    <lineage>
        <taxon>Bacteria</taxon>
        <taxon>Pseudomonadati</taxon>
        <taxon>Pseudomonadota</taxon>
        <taxon>Gammaproteobacteria</taxon>
        <taxon>Oceanospirillales</taxon>
        <taxon>Oceanospirillaceae</taxon>
        <taxon>Marinomonas</taxon>
    </lineage>
</organism>
<evidence type="ECO:0000313" key="1">
    <source>
        <dbReference type="EMBL" id="MBJ7537196.1"/>
    </source>
</evidence>
<sequence>MSKQRRPKPLRERLLALLESKIREAESTSSQSLKKSLRTLFEYCTPKEEGSTKPFTLFNDLRYSNQSFISLLRHELITVLTESLQDTQEIEESAAIHISVVLFGIEEGPYWSESKFRKTDKHYVLFINGVRDSYSWITSYNSCSAGSRLSQISDDIYIISELLGGVKAIIETSEMNGVKICKYCYRITYKSKLNDCCKNHKTIERPNKPQYTTNYIRGKRAYNRIKEHHKKLTRYQILREYYGDNIQLQSSFHPVNDLKEGCIITNAELHELVDEIQRCDWSPSIKKNLRKYLVKFTNIFPQLEPHIIGSDSYEEFRKACLSPSILDHEEDPSNHPFWLLESIQLADVLMKPKKKNKK</sequence>
<keyword evidence="2" id="KW-1185">Reference proteome</keyword>
<evidence type="ECO:0000313" key="2">
    <source>
        <dbReference type="Proteomes" id="UP000628710"/>
    </source>
</evidence>
<dbReference type="AlphaFoldDB" id="A0A934JJZ1"/>
<proteinExistence type="predicted"/>
<gene>
    <name evidence="1" type="ORF">I8J31_05825</name>
</gene>
<accession>A0A934JJZ1</accession>
<comment type="caution">
    <text evidence="1">The sequence shown here is derived from an EMBL/GenBank/DDBJ whole genome shotgun (WGS) entry which is preliminary data.</text>
</comment>
<dbReference type="Proteomes" id="UP000628710">
    <property type="component" value="Unassembled WGS sequence"/>
</dbReference>
<name>A0A934JJZ1_9GAMM</name>
<dbReference type="EMBL" id="JAEMNX010000003">
    <property type="protein sequence ID" value="MBJ7537196.1"/>
    <property type="molecule type" value="Genomic_DNA"/>
</dbReference>
<reference evidence="1" key="1">
    <citation type="submission" date="2020-12" db="EMBL/GenBank/DDBJ databases">
        <title>Marinomonas arctica sp. nov., a psychrotolerant bacterium isolated from the Arctic.</title>
        <authorList>
            <person name="Zhang Y."/>
        </authorList>
    </citation>
    <scope>NUCLEOTIDE SEQUENCE</scope>
    <source>
        <strain evidence="1">C1424</strain>
    </source>
</reference>
<dbReference type="RefSeq" id="WP_199467332.1">
    <property type="nucleotide sequence ID" value="NZ_JAEMNX010000003.1"/>
</dbReference>
<protein>
    <submittedName>
        <fullName evidence="1">Uncharacterized protein</fullName>
    </submittedName>
</protein>